<name>A0A6A4C9T5_9STRA</name>
<evidence type="ECO:0000313" key="3">
    <source>
        <dbReference type="Proteomes" id="UP000434957"/>
    </source>
</evidence>
<feature type="region of interest" description="Disordered" evidence="1">
    <location>
        <begin position="1"/>
        <end position="94"/>
    </location>
</feature>
<keyword evidence="3" id="KW-1185">Reference proteome</keyword>
<feature type="compositionally biased region" description="Basic residues" evidence="1">
    <location>
        <begin position="51"/>
        <end position="87"/>
    </location>
</feature>
<dbReference type="Proteomes" id="UP000434957">
    <property type="component" value="Unassembled WGS sequence"/>
</dbReference>
<evidence type="ECO:0000313" key="2">
    <source>
        <dbReference type="EMBL" id="KAE9283306.1"/>
    </source>
</evidence>
<feature type="compositionally biased region" description="Basic residues" evidence="1">
    <location>
        <begin position="27"/>
        <end position="39"/>
    </location>
</feature>
<evidence type="ECO:0000256" key="1">
    <source>
        <dbReference type="SAM" id="MobiDB-lite"/>
    </source>
</evidence>
<reference evidence="2 3" key="1">
    <citation type="submission" date="2018-08" db="EMBL/GenBank/DDBJ databases">
        <title>Genomic investigation of the strawberry pathogen Phytophthora fragariae indicates pathogenicity is determined by transcriptional variation in three key races.</title>
        <authorList>
            <person name="Adams T.M."/>
            <person name="Armitage A.D."/>
            <person name="Sobczyk M.K."/>
            <person name="Bates H.J."/>
            <person name="Dunwell J.M."/>
            <person name="Nellist C.F."/>
            <person name="Harrison R.J."/>
        </authorList>
    </citation>
    <scope>NUCLEOTIDE SEQUENCE [LARGE SCALE GENOMIC DNA]</scope>
    <source>
        <strain evidence="2 3">SCRP333</strain>
    </source>
</reference>
<protein>
    <submittedName>
        <fullName evidence="2">Uncharacterized protein</fullName>
    </submittedName>
</protein>
<dbReference type="AlphaFoldDB" id="A0A6A4C9T5"/>
<proteinExistence type="predicted"/>
<comment type="caution">
    <text evidence="2">The sequence shown here is derived from an EMBL/GenBank/DDBJ whole genome shotgun (WGS) entry which is preliminary data.</text>
</comment>
<gene>
    <name evidence="2" type="ORF">PR003_g27159</name>
</gene>
<feature type="compositionally biased region" description="Polar residues" evidence="1">
    <location>
        <begin position="260"/>
        <end position="278"/>
    </location>
</feature>
<accession>A0A6A4C9T5</accession>
<organism evidence="2 3">
    <name type="scientific">Phytophthora rubi</name>
    <dbReference type="NCBI Taxonomy" id="129364"/>
    <lineage>
        <taxon>Eukaryota</taxon>
        <taxon>Sar</taxon>
        <taxon>Stramenopiles</taxon>
        <taxon>Oomycota</taxon>
        <taxon>Peronosporomycetes</taxon>
        <taxon>Peronosporales</taxon>
        <taxon>Peronosporaceae</taxon>
        <taxon>Phytophthora</taxon>
    </lineage>
</organism>
<feature type="region of interest" description="Disordered" evidence="1">
    <location>
        <begin position="234"/>
        <end position="278"/>
    </location>
</feature>
<sequence>MPDQDDVVMTEPEVAVSAKIGEIPESRRRKPDKISNRRHSSSESESESDRSRHRRSSRGRRSSSKKSSRKRSSSRHSSYSRHSHRSGRSGWSVSTGVAEVAVSALREAQQVREELAKLTEQLAAQKSTTPPDVNFQHVLAEAGVRAREAELRAQEAERRLTGLSAEHAEAASQREEVAVVIQSACLQAANAERERVEAVAVQLLQQQQAEIDARREAEQAAWLQQAQKNLDEQQAAFEQRLEDERVTARNMQRYKPEQIRNLQAGSTPGQVSHVTPPP</sequence>
<dbReference type="EMBL" id="QXFT01003709">
    <property type="protein sequence ID" value="KAE9283306.1"/>
    <property type="molecule type" value="Genomic_DNA"/>
</dbReference>